<dbReference type="GO" id="GO:0050660">
    <property type="term" value="F:flavin adenine dinucleotide binding"/>
    <property type="evidence" value="ECO:0007669"/>
    <property type="project" value="InterPro"/>
</dbReference>
<dbReference type="PROSITE" id="PS00624">
    <property type="entry name" value="GMC_OXRED_2"/>
    <property type="match status" value="1"/>
</dbReference>
<dbReference type="AlphaFoldDB" id="A0A0N1IP29"/>
<reference evidence="5 6" key="1">
    <citation type="journal article" date="2015" name="Nat. Commun.">
        <title>Outbred genome sequencing and CRISPR/Cas9 gene editing in butterflies.</title>
        <authorList>
            <person name="Li X."/>
            <person name="Fan D."/>
            <person name="Zhang W."/>
            <person name="Liu G."/>
            <person name="Zhang L."/>
            <person name="Zhao L."/>
            <person name="Fang X."/>
            <person name="Chen L."/>
            <person name="Dong Y."/>
            <person name="Chen Y."/>
            <person name="Ding Y."/>
            <person name="Zhao R."/>
            <person name="Feng M."/>
            <person name="Zhu Y."/>
            <person name="Feng Y."/>
            <person name="Jiang X."/>
            <person name="Zhu D."/>
            <person name="Xiang H."/>
            <person name="Feng X."/>
            <person name="Li S."/>
            <person name="Wang J."/>
            <person name="Zhang G."/>
            <person name="Kronforst M.R."/>
            <person name="Wang W."/>
        </authorList>
    </citation>
    <scope>NUCLEOTIDE SEQUENCE [LARGE SCALE GENOMIC DNA]</scope>
    <source>
        <strain evidence="5">Ya'a_city_454_Pm</strain>
        <tissue evidence="5">Whole body</tissue>
    </source>
</reference>
<evidence type="ECO:0000259" key="3">
    <source>
        <dbReference type="PROSITE" id="PS00623"/>
    </source>
</evidence>
<feature type="domain" description="Glucose-methanol-choline oxidoreductase N-terminal" evidence="4">
    <location>
        <begin position="437"/>
        <end position="451"/>
    </location>
</feature>
<dbReference type="InterPro" id="IPR007867">
    <property type="entry name" value="GMC_OxRtase_C"/>
</dbReference>
<dbReference type="FunCoup" id="A0A0N1IP29">
    <property type="interactions" value="54"/>
</dbReference>
<sequence length="757" mass="82331">MSQPGPTLAAACGGGAFMLFMGLLEVFLRSQCDLEDPCGRAQYRRHMDSVYDFIVVGGGSSGSVVAARLSEVPHWRVLLLEAGFDEPTGSQVPSMFLNFIGSSIDWGYRTEPEPAACLGEDERRCYWPRGKVLGGTSAMNGMMYIRGSRKDYDAWAAAGIDGWSYDDVLPYFIKSEDNKQAGEMDAGYHGTGGPLTVSQFPYHPPLSYSIVKAGEELGYKSRDLNGEQHTGFAIAQTTNRNGSRLSVARAFLRPALKRPNLHVMLNATVTKVLINQKTRQAYAVEVRNSYGSMETIFANNEIILSELFTSAGAVASPYHGTGGPLTVSQFPYHPPLSYSIVKAGEELGYKSRDLNGEQHTGFAIAQTTNRNGSRLSVARAFLRPALKRPNLHVMLNATVTKVLINQKTRQAYAVEVRNSYGSMETIFANNEIILSAGAVASPQLLQLSGVGDPRVLSRAGVPVVHSLPAVGRNLHNHVTHFLTFSLKDNNTAPLNWATAMEYLLFRDGLMSGTGISEVTAFINTKYADPAGDNPDIQLFFGGFLADCAKTGMVGESLGNGSRTIQIFPAVLHPKSRGHLEIASNDPFAHPKIYANYLTHPDDVKTLIEGIKFAIKLSETKALKKYGLKLNKTPVEGCEKFKFGCDAYWECAVRMQTGPENHQAGSCRMGPRGDPNAVVDHLLQVQGIDRLRVADASVLPAVPSGNTNAACVMVGERAADFIKERWLSQAYPTGAGDVSNVLTASETRHAARPWAPWQ</sequence>
<feature type="domain" description="Glucose-methanol-choline oxidoreductase N-terminal" evidence="3">
    <location>
        <begin position="130"/>
        <end position="153"/>
    </location>
</feature>
<evidence type="ECO:0000313" key="6">
    <source>
        <dbReference type="Proteomes" id="UP000053240"/>
    </source>
</evidence>
<evidence type="ECO:0000256" key="1">
    <source>
        <dbReference type="ARBA" id="ARBA00010790"/>
    </source>
</evidence>
<dbReference type="InterPro" id="IPR012132">
    <property type="entry name" value="GMC_OxRdtase"/>
</dbReference>
<dbReference type="PANTHER" id="PTHR11552">
    <property type="entry name" value="GLUCOSE-METHANOL-CHOLINE GMC OXIDOREDUCTASE"/>
    <property type="match status" value="1"/>
</dbReference>
<dbReference type="InParanoid" id="A0A0N1IP29"/>
<dbReference type="InterPro" id="IPR000172">
    <property type="entry name" value="GMC_OxRdtase_N"/>
</dbReference>
<organism evidence="5 6">
    <name type="scientific">Papilio machaon</name>
    <name type="common">Old World swallowtail butterfly</name>
    <dbReference type="NCBI Taxonomy" id="76193"/>
    <lineage>
        <taxon>Eukaryota</taxon>
        <taxon>Metazoa</taxon>
        <taxon>Ecdysozoa</taxon>
        <taxon>Arthropoda</taxon>
        <taxon>Hexapoda</taxon>
        <taxon>Insecta</taxon>
        <taxon>Pterygota</taxon>
        <taxon>Neoptera</taxon>
        <taxon>Endopterygota</taxon>
        <taxon>Lepidoptera</taxon>
        <taxon>Glossata</taxon>
        <taxon>Ditrysia</taxon>
        <taxon>Papilionoidea</taxon>
        <taxon>Papilionidae</taxon>
        <taxon>Papilioninae</taxon>
        <taxon>Papilio</taxon>
    </lineage>
</organism>
<dbReference type="PROSITE" id="PS00623">
    <property type="entry name" value="GMC_OXRED_1"/>
    <property type="match status" value="1"/>
</dbReference>
<dbReference type="Pfam" id="PF05199">
    <property type="entry name" value="GMC_oxred_C"/>
    <property type="match status" value="1"/>
</dbReference>
<dbReference type="Pfam" id="PF00732">
    <property type="entry name" value="GMC_oxred_N"/>
    <property type="match status" value="2"/>
</dbReference>
<dbReference type="PANTHER" id="PTHR11552:SF217">
    <property type="entry name" value="GLUCOSE DEHYDROGENASE [FAD, QUINONE]"/>
    <property type="match status" value="1"/>
</dbReference>
<dbReference type="Gene3D" id="3.50.50.60">
    <property type="entry name" value="FAD/NAD(P)-binding domain"/>
    <property type="match status" value="4"/>
</dbReference>
<comment type="similarity">
    <text evidence="1 2">Belongs to the GMC oxidoreductase family.</text>
</comment>
<dbReference type="EMBL" id="KQ460643">
    <property type="protein sequence ID" value="KPJ13316.1"/>
    <property type="molecule type" value="Genomic_DNA"/>
</dbReference>
<evidence type="ECO:0000259" key="4">
    <source>
        <dbReference type="PROSITE" id="PS00624"/>
    </source>
</evidence>
<dbReference type="Proteomes" id="UP000053240">
    <property type="component" value="Unassembled WGS sequence"/>
</dbReference>
<evidence type="ECO:0000256" key="2">
    <source>
        <dbReference type="RuleBase" id="RU003968"/>
    </source>
</evidence>
<dbReference type="GO" id="GO:0016614">
    <property type="term" value="F:oxidoreductase activity, acting on CH-OH group of donors"/>
    <property type="evidence" value="ECO:0007669"/>
    <property type="project" value="InterPro"/>
</dbReference>
<dbReference type="STRING" id="76193.A0A0N1IP29"/>
<gene>
    <name evidence="5" type="ORF">RR48_01495</name>
</gene>
<dbReference type="SUPFAM" id="SSF54373">
    <property type="entry name" value="FAD-linked reductases, C-terminal domain"/>
    <property type="match status" value="1"/>
</dbReference>
<proteinExistence type="inferred from homology"/>
<dbReference type="InterPro" id="IPR036188">
    <property type="entry name" value="FAD/NAD-bd_sf"/>
</dbReference>
<dbReference type="SUPFAM" id="SSF51905">
    <property type="entry name" value="FAD/NAD(P)-binding domain"/>
    <property type="match status" value="2"/>
</dbReference>
<keyword evidence="6" id="KW-1185">Reference proteome</keyword>
<keyword evidence="2" id="KW-0285">Flavoprotein</keyword>
<accession>A0A0N1IP29</accession>
<protein>
    <submittedName>
        <fullName evidence="5">Glucose dehydrogenase [acceptor]</fullName>
    </submittedName>
</protein>
<name>A0A0N1IP29_PAPMA</name>
<keyword evidence="2" id="KW-0274">FAD</keyword>
<dbReference type="Gene3D" id="3.30.410.40">
    <property type="match status" value="1"/>
</dbReference>
<evidence type="ECO:0000313" key="5">
    <source>
        <dbReference type="EMBL" id="KPJ13316.1"/>
    </source>
</evidence>